<dbReference type="GO" id="GO:0016829">
    <property type="term" value="F:lyase activity"/>
    <property type="evidence" value="ECO:0007669"/>
    <property type="project" value="UniProtKB-KW"/>
</dbReference>
<keyword evidence="7" id="KW-0456">Lyase</keyword>
<evidence type="ECO:0000256" key="5">
    <source>
        <dbReference type="ARBA" id="ARBA00023124"/>
    </source>
</evidence>
<dbReference type="Proteomes" id="UP000285023">
    <property type="component" value="Unassembled WGS sequence"/>
</dbReference>
<dbReference type="EC" id="3.4.-.-" evidence="8"/>
<comment type="similarity">
    <text evidence="1 8">Belongs to the SOS response-associated peptidase family.</text>
</comment>
<dbReference type="RefSeq" id="WP_119532606.1">
    <property type="nucleotide sequence ID" value="NZ_QXTF01000001.1"/>
</dbReference>
<name>A0A418Q3S3_9SPHN</name>
<dbReference type="PANTHER" id="PTHR13604:SF0">
    <property type="entry name" value="ABASIC SITE PROCESSING PROTEIN HMCES"/>
    <property type="match status" value="1"/>
</dbReference>
<evidence type="ECO:0000256" key="2">
    <source>
        <dbReference type="ARBA" id="ARBA00022670"/>
    </source>
</evidence>
<keyword evidence="10" id="KW-1185">Reference proteome</keyword>
<dbReference type="EMBL" id="QXTF01000001">
    <property type="protein sequence ID" value="RIX32554.1"/>
    <property type="molecule type" value="Genomic_DNA"/>
</dbReference>
<evidence type="ECO:0000256" key="4">
    <source>
        <dbReference type="ARBA" id="ARBA00022801"/>
    </source>
</evidence>
<dbReference type="Gene3D" id="3.90.1680.10">
    <property type="entry name" value="SOS response associated peptidase-like"/>
    <property type="match status" value="1"/>
</dbReference>
<evidence type="ECO:0000313" key="10">
    <source>
        <dbReference type="Proteomes" id="UP000285023"/>
    </source>
</evidence>
<protein>
    <recommendedName>
        <fullName evidence="8">Abasic site processing protein</fullName>
        <ecNumber evidence="8">3.4.-.-</ecNumber>
    </recommendedName>
</protein>
<dbReference type="GO" id="GO:0003697">
    <property type="term" value="F:single-stranded DNA binding"/>
    <property type="evidence" value="ECO:0007669"/>
    <property type="project" value="InterPro"/>
</dbReference>
<dbReference type="GO" id="GO:0106300">
    <property type="term" value="P:protein-DNA covalent cross-linking repair"/>
    <property type="evidence" value="ECO:0007669"/>
    <property type="project" value="InterPro"/>
</dbReference>
<dbReference type="SUPFAM" id="SSF143081">
    <property type="entry name" value="BB1717-like"/>
    <property type="match status" value="1"/>
</dbReference>
<evidence type="ECO:0000256" key="7">
    <source>
        <dbReference type="ARBA" id="ARBA00023239"/>
    </source>
</evidence>
<keyword evidence="4 8" id="KW-0378">Hydrolase</keyword>
<reference evidence="9 10" key="1">
    <citation type="submission" date="2018-09" db="EMBL/GenBank/DDBJ databases">
        <title>Sphingomonas sp. DAC4.</title>
        <authorList>
            <person name="Seo T."/>
        </authorList>
    </citation>
    <scope>NUCLEOTIDE SEQUENCE [LARGE SCALE GENOMIC DNA]</scope>
    <source>
        <strain evidence="9 10">DAC4</strain>
    </source>
</reference>
<sequence>MCNLYRLHKGSDAIRQIFAGMGTKLSFPEGIPNLEPRDVHITDPGAIVRAGVSGPELVIRRWSWPQATGKPLYNLRSEGRNFARNRGLVIADGFYEYTAPEDPKKKRKDRWLFKPADGGLLGIAGILCAHPQVGEAFTLLTAEPGPDVAPFHRRQIVLLPPRDWSRWLDPAVPSSELLKPSDAGYLTVEPA</sequence>
<dbReference type="GO" id="GO:0008233">
    <property type="term" value="F:peptidase activity"/>
    <property type="evidence" value="ECO:0007669"/>
    <property type="project" value="UniProtKB-KW"/>
</dbReference>
<accession>A0A418Q3S3</accession>
<evidence type="ECO:0000256" key="8">
    <source>
        <dbReference type="RuleBase" id="RU364100"/>
    </source>
</evidence>
<evidence type="ECO:0000313" key="9">
    <source>
        <dbReference type="EMBL" id="RIX32554.1"/>
    </source>
</evidence>
<comment type="caution">
    <text evidence="9">The sequence shown here is derived from an EMBL/GenBank/DDBJ whole genome shotgun (WGS) entry which is preliminary data.</text>
</comment>
<proteinExistence type="inferred from homology"/>
<dbReference type="AlphaFoldDB" id="A0A418Q3S3"/>
<keyword evidence="3" id="KW-0227">DNA damage</keyword>
<dbReference type="GO" id="GO:0006508">
    <property type="term" value="P:proteolysis"/>
    <property type="evidence" value="ECO:0007669"/>
    <property type="project" value="UniProtKB-KW"/>
</dbReference>
<keyword evidence="5" id="KW-0190">Covalent protein-DNA linkage</keyword>
<dbReference type="PANTHER" id="PTHR13604">
    <property type="entry name" value="DC12-RELATED"/>
    <property type="match status" value="1"/>
</dbReference>
<dbReference type="OrthoDB" id="9782620at2"/>
<dbReference type="Pfam" id="PF02586">
    <property type="entry name" value="SRAP"/>
    <property type="match status" value="1"/>
</dbReference>
<dbReference type="InterPro" id="IPR036590">
    <property type="entry name" value="SRAP-like"/>
</dbReference>
<keyword evidence="6" id="KW-0238">DNA-binding</keyword>
<evidence type="ECO:0000256" key="1">
    <source>
        <dbReference type="ARBA" id="ARBA00008136"/>
    </source>
</evidence>
<dbReference type="InterPro" id="IPR003738">
    <property type="entry name" value="SRAP"/>
</dbReference>
<evidence type="ECO:0000256" key="6">
    <source>
        <dbReference type="ARBA" id="ARBA00023125"/>
    </source>
</evidence>
<evidence type="ECO:0000256" key="3">
    <source>
        <dbReference type="ARBA" id="ARBA00022763"/>
    </source>
</evidence>
<gene>
    <name evidence="9" type="ORF">D3M59_06390</name>
</gene>
<keyword evidence="2 8" id="KW-0645">Protease</keyword>
<organism evidence="9 10">
    <name type="scientific">Sphingomonas edaphi</name>
    <dbReference type="NCBI Taxonomy" id="2315689"/>
    <lineage>
        <taxon>Bacteria</taxon>
        <taxon>Pseudomonadati</taxon>
        <taxon>Pseudomonadota</taxon>
        <taxon>Alphaproteobacteria</taxon>
        <taxon>Sphingomonadales</taxon>
        <taxon>Sphingomonadaceae</taxon>
        <taxon>Sphingomonas</taxon>
    </lineage>
</organism>